<proteinExistence type="predicted"/>
<dbReference type="GO" id="GO:0005829">
    <property type="term" value="C:cytosol"/>
    <property type="evidence" value="ECO:0007669"/>
    <property type="project" value="TreeGrafter"/>
</dbReference>
<dbReference type="PANTHER" id="PTHR43015:SF1">
    <property type="entry name" value="D-RIBITOL-5-PHOSPHATE CYTIDYLYLTRANSFERASE"/>
    <property type="match status" value="1"/>
</dbReference>
<dbReference type="AlphaFoldDB" id="A0AA35KCD3"/>
<protein>
    <submittedName>
        <fullName evidence="2">D-ribitol-5-phosphate cytidylyltransferase</fullName>
    </submittedName>
</protein>
<keyword evidence="3" id="KW-1185">Reference proteome</keyword>
<keyword evidence="2" id="KW-0808">Transferase</keyword>
<accession>A0AA35KCD3</accession>
<dbReference type="InterPro" id="IPR029044">
    <property type="entry name" value="Nucleotide-diphossugar_trans"/>
</dbReference>
<dbReference type="SUPFAM" id="SSF53448">
    <property type="entry name" value="Nucleotide-diphospho-sugar transferases"/>
    <property type="match status" value="1"/>
</dbReference>
<dbReference type="Proteomes" id="UP001178461">
    <property type="component" value="Chromosome 5"/>
</dbReference>
<name>A0AA35KCD3_9SAUR</name>
<organism evidence="2 3">
    <name type="scientific">Podarcis lilfordi</name>
    <name type="common">Lilford's wall lizard</name>
    <dbReference type="NCBI Taxonomy" id="74358"/>
    <lineage>
        <taxon>Eukaryota</taxon>
        <taxon>Metazoa</taxon>
        <taxon>Chordata</taxon>
        <taxon>Craniata</taxon>
        <taxon>Vertebrata</taxon>
        <taxon>Euteleostomi</taxon>
        <taxon>Lepidosauria</taxon>
        <taxon>Squamata</taxon>
        <taxon>Bifurcata</taxon>
        <taxon>Unidentata</taxon>
        <taxon>Episquamata</taxon>
        <taxon>Laterata</taxon>
        <taxon>Lacertibaenia</taxon>
        <taxon>Lacertidae</taxon>
        <taxon>Podarcis</taxon>
    </lineage>
</organism>
<reference evidence="2" key="1">
    <citation type="submission" date="2022-12" db="EMBL/GenBank/DDBJ databases">
        <authorList>
            <person name="Alioto T."/>
            <person name="Alioto T."/>
            <person name="Gomez Garrido J."/>
        </authorList>
    </citation>
    <scope>NUCLEOTIDE SEQUENCE</scope>
</reference>
<evidence type="ECO:0000313" key="2">
    <source>
        <dbReference type="EMBL" id="CAI5775500.1"/>
    </source>
</evidence>
<keyword evidence="2" id="KW-0548">Nucleotidyltransferase</keyword>
<dbReference type="PANTHER" id="PTHR43015">
    <property type="entry name" value="D-RIBITOL-5-PHOSPHATE CYTIDYLYLTRANSFERASE"/>
    <property type="match status" value="1"/>
</dbReference>
<evidence type="ECO:0000256" key="1">
    <source>
        <dbReference type="SAM" id="MobiDB-lite"/>
    </source>
</evidence>
<evidence type="ECO:0000313" key="3">
    <source>
        <dbReference type="Proteomes" id="UP001178461"/>
    </source>
</evidence>
<dbReference type="EMBL" id="OX395130">
    <property type="protein sequence ID" value="CAI5775500.1"/>
    <property type="molecule type" value="Genomic_DNA"/>
</dbReference>
<feature type="region of interest" description="Disordered" evidence="1">
    <location>
        <begin position="1"/>
        <end position="27"/>
    </location>
</feature>
<dbReference type="GO" id="GO:0035269">
    <property type="term" value="P:protein O-linked glycosylation via mannose"/>
    <property type="evidence" value="ECO:0007669"/>
    <property type="project" value="TreeGrafter"/>
</dbReference>
<sequence length="69" mass="7467">MELPATDLRKGSCGSRGSEAPRERRPPVSVAALLPAKGSEERLGGCTHKQFCVLVGRPLVSYTVRAMER</sequence>
<dbReference type="GO" id="GO:0047349">
    <property type="term" value="F:D-ribitol-5-phosphate cytidylyltransferase activity"/>
    <property type="evidence" value="ECO:0007669"/>
    <property type="project" value="TreeGrafter"/>
</dbReference>
<dbReference type="Gene3D" id="3.90.550.10">
    <property type="entry name" value="Spore Coat Polysaccharide Biosynthesis Protein SpsA, Chain A"/>
    <property type="match status" value="1"/>
</dbReference>
<gene>
    <name evidence="2" type="ORF">PODLI_1B032594</name>
</gene>